<dbReference type="Proteomes" id="UP000799755">
    <property type="component" value="Unassembled WGS sequence"/>
</dbReference>
<accession>A0ACB6QKS5</accession>
<dbReference type="EMBL" id="MU003523">
    <property type="protein sequence ID" value="KAF2466717.1"/>
    <property type="molecule type" value="Genomic_DNA"/>
</dbReference>
<protein>
    <submittedName>
        <fullName evidence="1">Uncharacterized protein</fullName>
    </submittedName>
</protein>
<keyword evidence="2" id="KW-1185">Reference proteome</keyword>
<comment type="caution">
    <text evidence="1">The sequence shown here is derived from an EMBL/GenBank/DDBJ whole genome shotgun (WGS) entry which is preliminary data.</text>
</comment>
<sequence>MEPIISTKGKLAQLRYELPHRAHDAKIYPTKAPNGSTIILYGHATGVGILWRGGRPLKQALPPPKQPAKPTKVNGTSNDVIMIIDSDDEAPPGQSAPQPPEEAEFESEDEELDPDAPYPTIIQHLRLSLNTEVLHIAIPDIPAVSSTRLAESFPAIFGKKIVFVVACADYSIRIVTLPLSPPSAATKDAPLNSASPWGEDIAKIGSHTGHQSIPRGVTITWTSRAEPTFDERADDDMEADPEEDPAATPRRRRSPRKQSRSRSRRRSESEGFDLLIASHSAELGGLLKIWRFPLTETAVTVANPVLAYQTLNLRTPASRVVFNSATYPRRRHSQLLITDTSGIARIYDPFAISSRQRRGSQLSRNMTDPGAYVALFRTAFETLKSDVLTPPVLATRKPIIDAAWAADGHHIVALLADGEWGIWDSDRSGPSPPIDPSSFSVRGFVGNADLNRASIAATSPKTRNSRNTLAPMTPNTRRVKQETLFSGVAATSSTPSRGGISIASLHSPTGDGPEDSVIIWYGSEVYRVPNLAQWWSRTASGGGGGSLHGSGLSRIQGLALYGEAITVIDQFDTTTRDARMAIPRDSLILTDYRLIITASTASKPGLNLMGVFEQERAEEEEIRKTDQALLARGALDLGGMDRLLEDMDGSGSASRTLVLGNSRKVLFASSTN</sequence>
<name>A0ACB6QKS5_9PLEO</name>
<gene>
    <name evidence="1" type="ORF">BDR25DRAFT_327795</name>
</gene>
<evidence type="ECO:0000313" key="2">
    <source>
        <dbReference type="Proteomes" id="UP000799755"/>
    </source>
</evidence>
<organism evidence="1 2">
    <name type="scientific">Lindgomyces ingoldianus</name>
    <dbReference type="NCBI Taxonomy" id="673940"/>
    <lineage>
        <taxon>Eukaryota</taxon>
        <taxon>Fungi</taxon>
        <taxon>Dikarya</taxon>
        <taxon>Ascomycota</taxon>
        <taxon>Pezizomycotina</taxon>
        <taxon>Dothideomycetes</taxon>
        <taxon>Pleosporomycetidae</taxon>
        <taxon>Pleosporales</taxon>
        <taxon>Lindgomycetaceae</taxon>
        <taxon>Lindgomyces</taxon>
    </lineage>
</organism>
<evidence type="ECO:0000313" key="1">
    <source>
        <dbReference type="EMBL" id="KAF2466717.1"/>
    </source>
</evidence>
<reference evidence="1" key="1">
    <citation type="journal article" date="2020" name="Stud. Mycol.">
        <title>101 Dothideomycetes genomes: a test case for predicting lifestyles and emergence of pathogens.</title>
        <authorList>
            <person name="Haridas S."/>
            <person name="Albert R."/>
            <person name="Binder M."/>
            <person name="Bloem J."/>
            <person name="Labutti K."/>
            <person name="Salamov A."/>
            <person name="Andreopoulos B."/>
            <person name="Baker S."/>
            <person name="Barry K."/>
            <person name="Bills G."/>
            <person name="Bluhm B."/>
            <person name="Cannon C."/>
            <person name="Castanera R."/>
            <person name="Culley D."/>
            <person name="Daum C."/>
            <person name="Ezra D."/>
            <person name="Gonzalez J."/>
            <person name="Henrissat B."/>
            <person name="Kuo A."/>
            <person name="Liang C."/>
            <person name="Lipzen A."/>
            <person name="Lutzoni F."/>
            <person name="Magnuson J."/>
            <person name="Mondo S."/>
            <person name="Nolan M."/>
            <person name="Ohm R."/>
            <person name="Pangilinan J."/>
            <person name="Park H.-J."/>
            <person name="Ramirez L."/>
            <person name="Alfaro M."/>
            <person name="Sun H."/>
            <person name="Tritt A."/>
            <person name="Yoshinaga Y."/>
            <person name="Zwiers L.-H."/>
            <person name="Turgeon B."/>
            <person name="Goodwin S."/>
            <person name="Spatafora J."/>
            <person name="Crous P."/>
            <person name="Grigoriev I."/>
        </authorList>
    </citation>
    <scope>NUCLEOTIDE SEQUENCE</scope>
    <source>
        <strain evidence="1">ATCC 200398</strain>
    </source>
</reference>
<proteinExistence type="predicted"/>